<protein>
    <submittedName>
        <fullName evidence="2">Uncharacterized protein</fullName>
    </submittedName>
</protein>
<reference evidence="2 3" key="1">
    <citation type="submission" date="2016-09" db="EMBL/GenBank/DDBJ databases">
        <authorList>
            <person name="Capua I."/>
            <person name="De Benedictis P."/>
            <person name="Joannis T."/>
            <person name="Lombin L.H."/>
            <person name="Cattoli G."/>
        </authorList>
    </citation>
    <scope>NUCLEOTIDE SEQUENCE [LARGE SCALE GENOMIC DNA]</scope>
    <source>
        <strain evidence="2 3">IMI 309357</strain>
    </source>
</reference>
<accession>A0A1G4AUK9</accession>
<gene>
    <name evidence="2" type="ORF">CORC01_11873</name>
</gene>
<dbReference type="RefSeq" id="XP_022469963.1">
    <property type="nucleotide sequence ID" value="XM_022623495.1"/>
</dbReference>
<dbReference type="GeneID" id="34565005"/>
<proteinExistence type="predicted"/>
<evidence type="ECO:0000256" key="1">
    <source>
        <dbReference type="SAM" id="MobiDB-lite"/>
    </source>
</evidence>
<dbReference type="EMBL" id="MJBS01000136">
    <property type="protein sequence ID" value="OHE92795.1"/>
    <property type="molecule type" value="Genomic_DNA"/>
</dbReference>
<feature type="region of interest" description="Disordered" evidence="1">
    <location>
        <begin position="135"/>
        <end position="163"/>
    </location>
</feature>
<feature type="compositionally biased region" description="Low complexity" evidence="1">
    <location>
        <begin position="138"/>
        <end position="152"/>
    </location>
</feature>
<evidence type="ECO:0000313" key="3">
    <source>
        <dbReference type="Proteomes" id="UP000176998"/>
    </source>
</evidence>
<evidence type="ECO:0000313" key="2">
    <source>
        <dbReference type="EMBL" id="OHE92795.1"/>
    </source>
</evidence>
<name>A0A1G4AUK9_9PEZI</name>
<keyword evidence="3" id="KW-1185">Reference proteome</keyword>
<feature type="region of interest" description="Disordered" evidence="1">
    <location>
        <begin position="1"/>
        <end position="42"/>
    </location>
</feature>
<comment type="caution">
    <text evidence="2">The sequence shown here is derived from an EMBL/GenBank/DDBJ whole genome shotgun (WGS) entry which is preliminary data.</text>
</comment>
<dbReference type="Proteomes" id="UP000176998">
    <property type="component" value="Unassembled WGS sequence"/>
</dbReference>
<dbReference type="AlphaFoldDB" id="A0A1G4AUK9"/>
<sequence>MPRPSKASDLWLTPSAPPIRLDLDDKHRGHCPGPSGGEQKPRLTTVCDKSGPFGQWSPVLRCRAFSCRSTRDSDPFPLCWVPRRKVREYIVCLPKTSGCLQEMPKAYEARTFLAGTPGSRTSVAKLTGAVTVRPGANRLPASPTTPPSARSLQPNPFSHRFSHDTRSIRCPTLWKPRNGRKYHVFEPNGDTTMMATK</sequence>
<organism evidence="2 3">
    <name type="scientific">Colletotrichum orchidophilum</name>
    <dbReference type="NCBI Taxonomy" id="1209926"/>
    <lineage>
        <taxon>Eukaryota</taxon>
        <taxon>Fungi</taxon>
        <taxon>Dikarya</taxon>
        <taxon>Ascomycota</taxon>
        <taxon>Pezizomycotina</taxon>
        <taxon>Sordariomycetes</taxon>
        <taxon>Hypocreomycetidae</taxon>
        <taxon>Glomerellales</taxon>
        <taxon>Glomerellaceae</taxon>
        <taxon>Colletotrichum</taxon>
    </lineage>
</organism>